<protein>
    <submittedName>
        <fullName evidence="1">Uncharacterized protein</fullName>
    </submittedName>
</protein>
<evidence type="ECO:0000313" key="1">
    <source>
        <dbReference type="EMBL" id="CAI8744874.1"/>
    </source>
</evidence>
<dbReference type="Proteomes" id="UP001158598">
    <property type="component" value="Chromosome"/>
</dbReference>
<dbReference type="EMBL" id="OX458332">
    <property type="protein sequence ID" value="CAI8744874.1"/>
    <property type="molecule type" value="Genomic_DNA"/>
</dbReference>
<organism evidence="1 2">
    <name type="scientific">Methylococcus capsulatus</name>
    <dbReference type="NCBI Taxonomy" id="414"/>
    <lineage>
        <taxon>Bacteria</taxon>
        <taxon>Pseudomonadati</taxon>
        <taxon>Pseudomonadota</taxon>
        <taxon>Gammaproteobacteria</taxon>
        <taxon>Methylococcales</taxon>
        <taxon>Methylococcaceae</taxon>
        <taxon>Methylococcus</taxon>
    </lineage>
</organism>
<name>A0AA35UN62_METCP</name>
<accession>A0AA35UN62</accession>
<proteinExistence type="predicted"/>
<reference evidence="1" key="1">
    <citation type="submission" date="2023-03" db="EMBL/GenBank/DDBJ databases">
        <authorList>
            <person name="Pearce D."/>
        </authorList>
    </citation>
    <scope>NUCLEOTIDE SEQUENCE</scope>
    <source>
        <strain evidence="1">Mc</strain>
    </source>
</reference>
<sequence>MRHSLEWERMLASSCILLNSSLIKKQQNLTQAREPVEFYPFYKELAPVADSRPSNRRLP</sequence>
<dbReference type="AlphaFoldDB" id="A0AA35UN62"/>
<evidence type="ECO:0000313" key="2">
    <source>
        <dbReference type="Proteomes" id="UP001158598"/>
    </source>
</evidence>
<gene>
    <name evidence="1" type="ORF">MCNOR_0533</name>
</gene>